<comment type="caution">
    <text evidence="5">The sequence shown here is derived from an EMBL/GenBank/DDBJ whole genome shotgun (WGS) entry which is preliminary data.</text>
</comment>
<accession>A0A2S6GF21</accession>
<dbReference type="Proteomes" id="UP000239203">
    <property type="component" value="Unassembled WGS sequence"/>
</dbReference>
<evidence type="ECO:0000256" key="2">
    <source>
        <dbReference type="ARBA" id="ARBA00023295"/>
    </source>
</evidence>
<reference evidence="5 6" key="1">
    <citation type="submission" date="2018-02" db="EMBL/GenBank/DDBJ databases">
        <title>Genomic Encyclopedia of Archaeal and Bacterial Type Strains, Phase II (KMG-II): from individual species to whole genera.</title>
        <authorList>
            <person name="Goeker M."/>
        </authorList>
    </citation>
    <scope>NUCLEOTIDE SEQUENCE [LARGE SCALE GENOMIC DNA]</scope>
    <source>
        <strain evidence="5 6">YU 961-1</strain>
    </source>
</reference>
<feature type="active site" description="Proton donor" evidence="3">
    <location>
        <position position="103"/>
    </location>
</feature>
<dbReference type="GO" id="GO:1901135">
    <property type="term" value="P:carbohydrate derivative metabolic process"/>
    <property type="evidence" value="ECO:0007669"/>
    <property type="project" value="UniProtKB-ARBA"/>
</dbReference>
<keyword evidence="1 3" id="KW-0378">Hydrolase</keyword>
<dbReference type="PROSITE" id="PS52009">
    <property type="entry name" value="GH84"/>
    <property type="match status" value="1"/>
</dbReference>
<protein>
    <submittedName>
        <fullName evidence="5">Beta-N-acetylglucosaminidase</fullName>
    </submittedName>
</protein>
<dbReference type="RefSeq" id="WP_104482436.1">
    <property type="nucleotide sequence ID" value="NZ_CP154825.1"/>
</dbReference>
<keyword evidence="2 3" id="KW-0326">Glycosidase</keyword>
<dbReference type="InterPro" id="IPR017853">
    <property type="entry name" value="GH"/>
</dbReference>
<organism evidence="5 6">
    <name type="scientific">Actinokineospora auranticolor</name>
    <dbReference type="NCBI Taxonomy" id="155976"/>
    <lineage>
        <taxon>Bacteria</taxon>
        <taxon>Bacillati</taxon>
        <taxon>Actinomycetota</taxon>
        <taxon>Actinomycetes</taxon>
        <taxon>Pseudonocardiales</taxon>
        <taxon>Pseudonocardiaceae</taxon>
        <taxon>Actinokineospora</taxon>
    </lineage>
</organism>
<dbReference type="OrthoDB" id="9760892at2"/>
<dbReference type="PANTHER" id="PTHR13170:SF16">
    <property type="entry name" value="PROTEIN O-GLCNACASE"/>
    <property type="match status" value="1"/>
</dbReference>
<dbReference type="Gene3D" id="3.20.20.80">
    <property type="entry name" value="Glycosidases"/>
    <property type="match status" value="1"/>
</dbReference>
<feature type="domain" description="GH84" evidence="4">
    <location>
        <begin position="1"/>
        <end position="270"/>
    </location>
</feature>
<dbReference type="EMBL" id="PTIX01000024">
    <property type="protein sequence ID" value="PPK63824.1"/>
    <property type="molecule type" value="Genomic_DNA"/>
</dbReference>
<evidence type="ECO:0000256" key="3">
    <source>
        <dbReference type="PROSITE-ProRule" id="PRU01353"/>
    </source>
</evidence>
<evidence type="ECO:0000259" key="4">
    <source>
        <dbReference type="PROSITE" id="PS52009"/>
    </source>
</evidence>
<proteinExistence type="inferred from homology"/>
<evidence type="ECO:0000256" key="1">
    <source>
        <dbReference type="ARBA" id="ARBA00022801"/>
    </source>
</evidence>
<sequence length="457" mass="50324">MDQIEFGARVKYNSFIYVPKGDPYHRDNWRQLYPAGRRAELAELVRKAKANHIRFTYALAPGLSVCYSNAADYTAITAKLQQLYDIGVRSFALPVDDIEVDDDNDYVRQCAADQQHYGAPTKAHMAHAQVELLNKVQRSFLDTSPGTAPLITVPTDYCDIDDSPYKSTYRAELDSRVQVMWTGYGVTPTSIEVSEAAAAEAIWGRKPLVWDNYPTNDYEQATGRLLMGQYDERKAGISAHLSGITANPMNLPSASKVVLFGMADFTWNENAYEPDRATRQFAEWLGDGPDGAVTQALLAFFDLNNLAPVADNQEDPNTGEDIPADPWLPQTPGLAVRVAQYRQTFQTDPHQAIDTMWDYAEIPRTAPQLIRTGTTDAGSDAWLDALSLWADALETALVGEAAQVDGDETTAQAHFAEANQLVAQARAIQVPPGQLNLPGPVRLGDGVLDTFIESMST</sequence>
<name>A0A2S6GF21_9PSEU</name>
<dbReference type="AlphaFoldDB" id="A0A2S6GF21"/>
<dbReference type="InterPro" id="IPR051822">
    <property type="entry name" value="Glycosyl_Hydrolase_84"/>
</dbReference>
<comment type="similarity">
    <text evidence="3">Belongs to the glycosyl hydrolase 84 family.</text>
</comment>
<dbReference type="InterPro" id="IPR011496">
    <property type="entry name" value="O-GlcNAcase_cat"/>
</dbReference>
<dbReference type="SUPFAM" id="SSF51445">
    <property type="entry name" value="(Trans)glycosidases"/>
    <property type="match status" value="1"/>
</dbReference>
<evidence type="ECO:0000313" key="5">
    <source>
        <dbReference type="EMBL" id="PPK63824.1"/>
    </source>
</evidence>
<gene>
    <name evidence="5" type="ORF">CLV40_12468</name>
</gene>
<dbReference type="Pfam" id="PF07555">
    <property type="entry name" value="NAGidase"/>
    <property type="match status" value="1"/>
</dbReference>
<keyword evidence="6" id="KW-1185">Reference proteome</keyword>
<dbReference type="PANTHER" id="PTHR13170">
    <property type="entry name" value="O-GLCNACASE"/>
    <property type="match status" value="1"/>
</dbReference>
<evidence type="ECO:0000313" key="6">
    <source>
        <dbReference type="Proteomes" id="UP000239203"/>
    </source>
</evidence>
<dbReference type="GO" id="GO:0015929">
    <property type="term" value="F:hexosaminidase activity"/>
    <property type="evidence" value="ECO:0007669"/>
    <property type="project" value="UniProtKB-ARBA"/>
</dbReference>